<comment type="caution">
    <text evidence="3">The sequence shown here is derived from an EMBL/GenBank/DDBJ whole genome shotgun (WGS) entry which is preliminary data.</text>
</comment>
<dbReference type="EMBL" id="MTJZ01000016">
    <property type="protein sequence ID" value="OMG72444.1"/>
    <property type="molecule type" value="Genomic_DNA"/>
</dbReference>
<dbReference type="InterPro" id="IPR010982">
    <property type="entry name" value="Lambda_DNA-bd_dom_sf"/>
</dbReference>
<dbReference type="InterPro" id="IPR001387">
    <property type="entry name" value="Cro/C1-type_HTH"/>
</dbReference>
<evidence type="ECO:0000313" key="3">
    <source>
        <dbReference type="EMBL" id="OMG72444.1"/>
    </source>
</evidence>
<accession>A0A1R1JAV1</accession>
<dbReference type="Pfam" id="PF01381">
    <property type="entry name" value="HTH_3"/>
    <property type="match status" value="1"/>
</dbReference>
<dbReference type="Proteomes" id="UP000187194">
    <property type="component" value="Unassembled WGS sequence"/>
</dbReference>
<dbReference type="SUPFAM" id="SSF47413">
    <property type="entry name" value="lambda repressor-like DNA-binding domains"/>
    <property type="match status" value="1"/>
</dbReference>
<dbReference type="CDD" id="cd00093">
    <property type="entry name" value="HTH_XRE"/>
    <property type="match status" value="1"/>
</dbReference>
<dbReference type="PANTHER" id="PTHR46558:SF4">
    <property type="entry name" value="DNA-BIDING PHAGE PROTEIN"/>
    <property type="match status" value="1"/>
</dbReference>
<organism evidence="3 4">
    <name type="scientific">Burkholderia ubonensis</name>
    <dbReference type="NCBI Taxonomy" id="101571"/>
    <lineage>
        <taxon>Bacteria</taxon>
        <taxon>Pseudomonadati</taxon>
        <taxon>Pseudomonadota</taxon>
        <taxon>Betaproteobacteria</taxon>
        <taxon>Burkholderiales</taxon>
        <taxon>Burkholderiaceae</taxon>
        <taxon>Burkholderia</taxon>
        <taxon>Burkholderia cepacia complex</taxon>
    </lineage>
</organism>
<protein>
    <submittedName>
        <fullName evidence="3">Transcriptional regulator</fullName>
    </submittedName>
</protein>
<dbReference type="GO" id="GO:0003677">
    <property type="term" value="F:DNA binding"/>
    <property type="evidence" value="ECO:0007669"/>
    <property type="project" value="UniProtKB-KW"/>
</dbReference>
<evidence type="ECO:0000256" key="1">
    <source>
        <dbReference type="ARBA" id="ARBA00023125"/>
    </source>
</evidence>
<dbReference type="AlphaFoldDB" id="A0A1R1JAV1"/>
<evidence type="ECO:0000313" key="4">
    <source>
        <dbReference type="Proteomes" id="UP000187194"/>
    </source>
</evidence>
<proteinExistence type="predicted"/>
<dbReference type="InterPro" id="IPR049639">
    <property type="entry name" value="RstR"/>
</dbReference>
<keyword evidence="1" id="KW-0238">DNA-binding</keyword>
<evidence type="ECO:0000259" key="2">
    <source>
        <dbReference type="PROSITE" id="PS50943"/>
    </source>
</evidence>
<sequence>MDFADRLALLRKQRGFTQQQLADRAKVHLVQINRYEQRVSRPAIEVVKRLAVALSVSADALLFNENETGPDDDFRPLFDGLRNLTTNEKIVAKSVLEALLLKHRMSYGAPFAPAIGKIVALNKATRRKNRGD</sequence>
<feature type="domain" description="HTH cro/C1-type" evidence="2">
    <location>
        <begin position="7"/>
        <end position="61"/>
    </location>
</feature>
<dbReference type="Gene3D" id="1.10.260.40">
    <property type="entry name" value="lambda repressor-like DNA-binding domains"/>
    <property type="match status" value="1"/>
</dbReference>
<reference evidence="3 4" key="1">
    <citation type="submission" date="2017-01" db="EMBL/GenBank/DDBJ databases">
        <title>Phylogeographic, genomic and meropenem susceptibility analysis of Burkholderia ubonensis.</title>
        <authorList>
            <person name="Price E.P."/>
            <person name="Sarovich D.S."/>
            <person name="Webb J.R."/>
            <person name="Hall C.M."/>
            <person name="Sahl J.W."/>
            <person name="Kaestli M."/>
            <person name="Mayo M."/>
            <person name="Harrington G."/>
            <person name="Baker A.L."/>
            <person name="Sidak-Loftis L.C."/>
            <person name="Lummis M."/>
            <person name="Schupp J.M."/>
            <person name="Gillece J.D."/>
            <person name="Tuanyok A."/>
            <person name="Warner J."/>
            <person name="Busch J.D."/>
            <person name="Keim P."/>
            <person name="Currie B.J."/>
            <person name="Wagner D.M."/>
        </authorList>
    </citation>
    <scope>NUCLEOTIDE SEQUENCE [LARGE SCALE GENOMIC DNA]</scope>
    <source>
        <strain evidence="3 4">A21</strain>
    </source>
</reference>
<dbReference type="PANTHER" id="PTHR46558">
    <property type="entry name" value="TRACRIPTIONAL REGULATORY PROTEIN-RELATED-RELATED"/>
    <property type="match status" value="1"/>
</dbReference>
<dbReference type="NCBIfam" id="NF041951">
    <property type="entry name" value="phage_RstR"/>
    <property type="match status" value="1"/>
</dbReference>
<dbReference type="PROSITE" id="PS50943">
    <property type="entry name" value="HTH_CROC1"/>
    <property type="match status" value="1"/>
</dbReference>
<name>A0A1R1JAV1_9BURK</name>
<gene>
    <name evidence="3" type="ORF">BW685_15435</name>
</gene>
<dbReference type="SMART" id="SM00530">
    <property type="entry name" value="HTH_XRE"/>
    <property type="match status" value="1"/>
</dbReference>